<dbReference type="Pfam" id="PF00106">
    <property type="entry name" value="adh_short"/>
    <property type="match status" value="1"/>
</dbReference>
<dbReference type="STRING" id="1569628.A0A316URS2"/>
<protein>
    <submittedName>
        <fullName evidence="4">NAD(P)-binding protein</fullName>
    </submittedName>
</protein>
<dbReference type="InterPro" id="IPR036291">
    <property type="entry name" value="NAD(P)-bd_dom_sf"/>
</dbReference>
<evidence type="ECO:0000256" key="1">
    <source>
        <dbReference type="ARBA" id="ARBA00006484"/>
    </source>
</evidence>
<dbReference type="GeneID" id="37030462"/>
<comment type="similarity">
    <text evidence="1">Belongs to the short-chain dehydrogenases/reductases (SDR) family.</text>
</comment>
<sequence length="321" mass="35148">MPSSNHFTAGDIPSLTGLTALVTGGNGGIGLETVKQLSLHGAKVYMASRSPEKGEKAIKELKEQNAGKELDLHFVRVDLSDLQSVRDGAREVASKEQKLDILVCNAGLMACPYELTKDGVETQFQTNYLGHFVLSEELLPLLEAGHKARATQDASSIPASRIVLLSSIAHKMISSNPFQSPKFSDLSTVNRKLGLIEQSATWMRYSQAKLCAILHARQINARYAAKGVHAIAVHPGVIDSELWKYTPGRSVLKKYVLQPVEDGALSPLYGATSPEVEKEGSWDVYRAEFGQKSSQTKLSQDDKLGEQLWNLSVKLMEEKTK</sequence>
<keyword evidence="3" id="KW-0560">Oxidoreductase</keyword>
<evidence type="ECO:0000256" key="2">
    <source>
        <dbReference type="ARBA" id="ARBA00022857"/>
    </source>
</evidence>
<dbReference type="SUPFAM" id="SSF51735">
    <property type="entry name" value="NAD(P)-binding Rossmann-fold domains"/>
    <property type="match status" value="1"/>
</dbReference>
<dbReference type="PANTHER" id="PTHR24320:SF282">
    <property type="entry name" value="WW DOMAIN-CONTAINING OXIDOREDUCTASE"/>
    <property type="match status" value="1"/>
</dbReference>
<dbReference type="PRINTS" id="PR00081">
    <property type="entry name" value="GDHRDH"/>
</dbReference>
<dbReference type="PANTHER" id="PTHR24320">
    <property type="entry name" value="RETINOL DEHYDROGENASE"/>
    <property type="match status" value="1"/>
</dbReference>
<reference evidence="4 5" key="1">
    <citation type="journal article" date="2018" name="Mol. Biol. Evol.">
        <title>Broad Genomic Sampling Reveals a Smut Pathogenic Ancestry of the Fungal Clade Ustilaginomycotina.</title>
        <authorList>
            <person name="Kijpornyongpan T."/>
            <person name="Mondo S.J."/>
            <person name="Barry K."/>
            <person name="Sandor L."/>
            <person name="Lee J."/>
            <person name="Lipzen A."/>
            <person name="Pangilinan J."/>
            <person name="LaButti K."/>
            <person name="Hainaut M."/>
            <person name="Henrissat B."/>
            <person name="Grigoriev I.V."/>
            <person name="Spatafora J.W."/>
            <person name="Aime M.C."/>
        </authorList>
    </citation>
    <scope>NUCLEOTIDE SEQUENCE [LARGE SCALE GENOMIC DNA]</scope>
    <source>
        <strain evidence="4 5">MCA 5214</strain>
    </source>
</reference>
<evidence type="ECO:0000256" key="3">
    <source>
        <dbReference type="ARBA" id="ARBA00023002"/>
    </source>
</evidence>
<organism evidence="4 5">
    <name type="scientific">Jaminaea rosea</name>
    <dbReference type="NCBI Taxonomy" id="1569628"/>
    <lineage>
        <taxon>Eukaryota</taxon>
        <taxon>Fungi</taxon>
        <taxon>Dikarya</taxon>
        <taxon>Basidiomycota</taxon>
        <taxon>Ustilaginomycotina</taxon>
        <taxon>Exobasidiomycetes</taxon>
        <taxon>Microstromatales</taxon>
        <taxon>Microstromatales incertae sedis</taxon>
        <taxon>Jaminaea</taxon>
    </lineage>
</organism>
<evidence type="ECO:0000313" key="4">
    <source>
        <dbReference type="EMBL" id="PWN27992.1"/>
    </source>
</evidence>
<dbReference type="InterPro" id="IPR002347">
    <property type="entry name" value="SDR_fam"/>
</dbReference>
<evidence type="ECO:0000313" key="5">
    <source>
        <dbReference type="Proteomes" id="UP000245884"/>
    </source>
</evidence>
<accession>A0A316URS2</accession>
<dbReference type="OrthoDB" id="191139at2759"/>
<keyword evidence="5" id="KW-1185">Reference proteome</keyword>
<dbReference type="GO" id="GO:0016491">
    <property type="term" value="F:oxidoreductase activity"/>
    <property type="evidence" value="ECO:0007669"/>
    <property type="project" value="UniProtKB-KW"/>
</dbReference>
<dbReference type="AlphaFoldDB" id="A0A316URS2"/>
<dbReference type="Proteomes" id="UP000245884">
    <property type="component" value="Unassembled WGS sequence"/>
</dbReference>
<proteinExistence type="inferred from homology"/>
<gene>
    <name evidence="4" type="ORF">BDZ90DRAFT_264502</name>
</gene>
<keyword evidence="2" id="KW-0521">NADP</keyword>
<name>A0A316URS2_9BASI</name>
<dbReference type="RefSeq" id="XP_025362604.1">
    <property type="nucleotide sequence ID" value="XM_025508639.1"/>
</dbReference>
<dbReference type="EMBL" id="KZ819666">
    <property type="protein sequence ID" value="PWN27992.1"/>
    <property type="molecule type" value="Genomic_DNA"/>
</dbReference>
<dbReference type="Gene3D" id="3.40.50.720">
    <property type="entry name" value="NAD(P)-binding Rossmann-like Domain"/>
    <property type="match status" value="1"/>
</dbReference>